<dbReference type="Gene3D" id="2.60.40.3140">
    <property type="match status" value="1"/>
</dbReference>
<organism evidence="4 5">
    <name type="scientific">Duganella vulcania</name>
    <dbReference type="NCBI Taxonomy" id="2692166"/>
    <lineage>
        <taxon>Bacteria</taxon>
        <taxon>Pseudomonadati</taxon>
        <taxon>Pseudomonadota</taxon>
        <taxon>Betaproteobacteria</taxon>
        <taxon>Burkholderiales</taxon>
        <taxon>Oxalobacteraceae</taxon>
        <taxon>Telluria group</taxon>
        <taxon>Duganella</taxon>
    </lineage>
</organism>
<feature type="domain" description="DUF3857" evidence="3">
    <location>
        <begin position="81"/>
        <end position="245"/>
    </location>
</feature>
<feature type="chain" id="PRO_5032862725" evidence="1">
    <location>
        <begin position="23"/>
        <end position="915"/>
    </location>
</feature>
<dbReference type="Pfam" id="PF01841">
    <property type="entry name" value="Transglut_core"/>
    <property type="match status" value="1"/>
</dbReference>
<evidence type="ECO:0000313" key="5">
    <source>
        <dbReference type="Proteomes" id="UP000447355"/>
    </source>
</evidence>
<keyword evidence="1" id="KW-0732">Signal</keyword>
<dbReference type="InterPro" id="IPR002931">
    <property type="entry name" value="Transglutaminase-like"/>
</dbReference>
<dbReference type="AlphaFoldDB" id="A0A845GM60"/>
<dbReference type="Gene3D" id="3.10.620.30">
    <property type="match status" value="1"/>
</dbReference>
<gene>
    <name evidence="4" type="ORF">GTP90_07695</name>
</gene>
<sequence length="915" mass="101001">MRFRLFLACCLSALILAAPASAQQAAAASTRSVQVAENAFTRGDAVPAWVDRVRDIPAAAKAGPLSIRLADVQFHVADQPTVYAHRALTANEASSLSALGQYEISFQPDYQRVQLHSLRILRGGQVIDQLKTADIRFLQRETSLDQGLYSGTITAAIVTEDVRVGDTLELAYSVIGQNPVFGGKFFEAASWDSAAPVGLRRISIDMPEQRTIHHRTIGQGAALKPVEILRDGRRILRFETRDMPALLGEPYVPSDVQVYRWIQFSEFNRWSDVNQWALHLFDAPSGGAAVAEALKAARKAATPQEKVAKVLEFVQNDIRYLSLSLGENSHRPYPPAQVLQRRYGDCKDKTLLMVSMLRELGVDAQPVLVSTYFKKGLDQMLPSPTLFDHAIVRARVQGQTYYFDPTRLGQYGLLDRMGQVHSGAQVLAVAPDTSALESIPVPADPALYTDLRTEQVAVTALDQPVELKAHIEFAGAQAEGMRVQLASMSAQQIAKAYEAYMGRRYADFSMLAAPQVSDDRVNNRLAVDVRYRINKFFEKDEQGWLMRYKASNMVEQFYVPDVAKRELPLSVPTYPAVHNYDFTVTLPEQFDAHYNPSQSAVNNGAFTLNEVLSFSGRVAQARLRLNINADRVAPQDTVAFVDAARKMGDKLQGSLYIRSNTIKAAAAPNFKEQVQTRIDATLKATNRVLADAALTGQDAGGAWCERARARAWLGQYADALKDAARAVQQNDSQENLLCRGEVNFAAGNFKDSSADFARAIALGAGDTSTWLRKGWADLYLGNKRDALSDLSRAGKAADNPLLQVRSQIWQAMLGAPSDKAAQAGGEQAQDEAWLSAALEMFQSRQAPDQMLRLASREGANGLELRLVEAYFYAGKSYLLAQDKLRARVYFQRAVDKGALQSAYHQLARLELARLQ</sequence>
<reference evidence="4" key="1">
    <citation type="submission" date="2019-12" db="EMBL/GenBank/DDBJ databases">
        <title>Novel species isolated from a subtropical stream in China.</title>
        <authorList>
            <person name="Lu H."/>
        </authorList>
    </citation>
    <scope>NUCLEOTIDE SEQUENCE [LARGE SCALE GENOMIC DNA]</scope>
    <source>
        <strain evidence="4">FT81W</strain>
    </source>
</reference>
<name>A0A845GM60_9BURK</name>
<dbReference type="SUPFAM" id="SSF48452">
    <property type="entry name" value="TPR-like"/>
    <property type="match status" value="1"/>
</dbReference>
<dbReference type="SMART" id="SM00028">
    <property type="entry name" value="TPR"/>
    <property type="match status" value="4"/>
</dbReference>
<evidence type="ECO:0000256" key="1">
    <source>
        <dbReference type="SAM" id="SignalP"/>
    </source>
</evidence>
<dbReference type="Gene3D" id="1.25.40.10">
    <property type="entry name" value="Tetratricopeptide repeat domain"/>
    <property type="match status" value="1"/>
</dbReference>
<dbReference type="InterPro" id="IPR019734">
    <property type="entry name" value="TPR_rpt"/>
</dbReference>
<evidence type="ECO:0000259" key="3">
    <source>
        <dbReference type="Pfam" id="PF12969"/>
    </source>
</evidence>
<dbReference type="SUPFAM" id="SSF54001">
    <property type="entry name" value="Cysteine proteinases"/>
    <property type="match status" value="1"/>
</dbReference>
<evidence type="ECO:0000259" key="2">
    <source>
        <dbReference type="Pfam" id="PF01841"/>
    </source>
</evidence>
<protein>
    <submittedName>
        <fullName evidence="4">DUF3857 domain-containing protein</fullName>
    </submittedName>
</protein>
<comment type="caution">
    <text evidence="4">The sequence shown here is derived from an EMBL/GenBank/DDBJ whole genome shotgun (WGS) entry which is preliminary data.</text>
</comment>
<dbReference type="EMBL" id="WWCX01000007">
    <property type="protein sequence ID" value="MYM93739.1"/>
    <property type="molecule type" value="Genomic_DNA"/>
</dbReference>
<dbReference type="InterPro" id="IPR038765">
    <property type="entry name" value="Papain-like_cys_pep_sf"/>
</dbReference>
<dbReference type="RefSeq" id="WP_161082948.1">
    <property type="nucleotide sequence ID" value="NZ_WWCX01000007.1"/>
</dbReference>
<accession>A0A845GM60</accession>
<proteinExistence type="predicted"/>
<dbReference type="Pfam" id="PF12969">
    <property type="entry name" value="DUF3857"/>
    <property type="match status" value="1"/>
</dbReference>
<dbReference type="InterPro" id="IPR011990">
    <property type="entry name" value="TPR-like_helical_dom_sf"/>
</dbReference>
<feature type="domain" description="Transglutaminase-like" evidence="2">
    <location>
        <begin position="297"/>
        <end position="372"/>
    </location>
</feature>
<feature type="signal peptide" evidence="1">
    <location>
        <begin position="1"/>
        <end position="22"/>
    </location>
</feature>
<evidence type="ECO:0000313" key="4">
    <source>
        <dbReference type="EMBL" id="MYM93739.1"/>
    </source>
</evidence>
<dbReference type="InterPro" id="IPR024618">
    <property type="entry name" value="DUF3857"/>
</dbReference>
<dbReference type="Proteomes" id="UP000447355">
    <property type="component" value="Unassembled WGS sequence"/>
</dbReference>